<dbReference type="GeneTree" id="ENSGT00950000182957"/>
<evidence type="ECO:0000313" key="3">
    <source>
        <dbReference type="Ensembl" id="ENSNNAP00000022824.1"/>
    </source>
</evidence>
<dbReference type="Ensembl" id="ENSNNAT00000023920.1">
    <property type="protein sequence ID" value="ENSNNAP00000022824.1"/>
    <property type="gene ID" value="ENSNNAG00000015019.1"/>
</dbReference>
<accession>A0A8C6Y257</accession>
<keyword evidence="2" id="KW-0325">Glycoprotein</keyword>
<dbReference type="GO" id="GO:0019226">
    <property type="term" value="P:transmission of nerve impulse"/>
    <property type="evidence" value="ECO:0007669"/>
    <property type="project" value="Ensembl"/>
</dbReference>
<keyword evidence="1" id="KW-0732">Signal</keyword>
<dbReference type="PANTHER" id="PTHR23412:SF18">
    <property type="entry name" value="OTOANCORIN"/>
    <property type="match status" value="1"/>
</dbReference>
<dbReference type="GO" id="GO:0016324">
    <property type="term" value="C:apical plasma membrane"/>
    <property type="evidence" value="ECO:0007669"/>
    <property type="project" value="Ensembl"/>
</dbReference>
<gene>
    <name evidence="3" type="primary">OTOA</name>
</gene>
<name>A0A8C6Y257_NAJNA</name>
<evidence type="ECO:0000256" key="1">
    <source>
        <dbReference type="ARBA" id="ARBA00022729"/>
    </source>
</evidence>
<dbReference type="GO" id="GO:0009986">
    <property type="term" value="C:cell surface"/>
    <property type="evidence" value="ECO:0007669"/>
    <property type="project" value="TreeGrafter"/>
</dbReference>
<protein>
    <submittedName>
        <fullName evidence="3">Otoancorin</fullName>
    </submittedName>
</protein>
<dbReference type="GO" id="GO:0007605">
    <property type="term" value="P:sensory perception of sound"/>
    <property type="evidence" value="ECO:0007669"/>
    <property type="project" value="Ensembl"/>
</dbReference>
<dbReference type="InterPro" id="IPR026664">
    <property type="entry name" value="Stereocilin-rel"/>
</dbReference>
<dbReference type="OrthoDB" id="8195838at2759"/>
<dbReference type="GO" id="GO:0035264">
    <property type="term" value="P:multicellular organism growth"/>
    <property type="evidence" value="ECO:0007669"/>
    <property type="project" value="Ensembl"/>
</dbReference>
<dbReference type="Proteomes" id="UP000694559">
    <property type="component" value="Unplaced"/>
</dbReference>
<dbReference type="GO" id="GO:0007160">
    <property type="term" value="P:cell-matrix adhesion"/>
    <property type="evidence" value="ECO:0007669"/>
    <property type="project" value="Ensembl"/>
</dbReference>
<proteinExistence type="predicted"/>
<organism evidence="3 4">
    <name type="scientific">Naja naja</name>
    <name type="common">Indian cobra</name>
    <dbReference type="NCBI Taxonomy" id="35670"/>
    <lineage>
        <taxon>Eukaryota</taxon>
        <taxon>Metazoa</taxon>
        <taxon>Chordata</taxon>
        <taxon>Craniata</taxon>
        <taxon>Vertebrata</taxon>
        <taxon>Euteleostomi</taxon>
        <taxon>Lepidosauria</taxon>
        <taxon>Squamata</taxon>
        <taxon>Bifurcata</taxon>
        <taxon>Unidentata</taxon>
        <taxon>Episquamata</taxon>
        <taxon>Toxicofera</taxon>
        <taxon>Serpentes</taxon>
        <taxon>Colubroidea</taxon>
        <taxon>Elapidae</taxon>
        <taxon>Elapinae</taxon>
        <taxon>Naja</taxon>
    </lineage>
</organism>
<sequence length="929" mass="104573">EHLFHNPRMFLSIFRDMSPENFQTAMKYLFGRTQKYLELGNILINLHGIRKKLFESPGGNRTLVLITLEKCFVLLNSAECGHLKPDPSSLFSHVSPSPQRGKSVIFKDLYDRLTTNTQRAVYEWMMQNLQTSENASDNSTSWVSAENLWILGRYMVHLPLEEIRKINPYEMWLFVSYDNATKQLDMVYDITPDLAQAFLERIDASGFDMRNISTLYRQALFPPRLAMDSTMARALLHQMIKCHQLRNFQANVQKLKSQLLNVAVRNQTLNDILGTLSDAVVGLATSQLESLSPTAVHSAISMLNQVSRWARSQTIILSGKYLLYEKALSFHNVSQMGALAPGIDTLSFYNMNPNELSQAVQSALAHRALDLSPAQRQGIFRKVSTYISEQSAWCLFTEVSLFDLWKAGSFNASLVKNKELRPSQVILQSDCMMAPCGHLGNGQLLKGMTCWHIENLTFLSCFYAITFEKSFLQINCLAWKFWTISEASVPPYLLADGSVADEYTVDLLGNLLCHLSPTFICEGVSPEVLAVILHRYSQCPHLSYNQKMEIQQRLIALHGSPRNWTAETIKDHGAFMLLLPKDDLITLLEKVLMMLEGTEKQDCEDVMAPSSDEIIKLSEANMFWSIQELNCMESRTFAQTVEILGQVRHFNASQLAVLKEKAKQVWGLPERWKRYHIVSLGCIVTSLNEKEIARLDLSLVDTVSALTQQTAWNPSQARSILQGFLDDSGQELASLKSFDLVALDASLCTLNSTEVASIHATEFSAVLARMGSLPCSFSTLQEFKKKVESVFGSPMKWSPAILQEMGTIAAGFNEKELRALDHELMAYFQPAAIASIPSEIFKGLSPEQLANLGPENAAWTTDSQRQHLSEEQLQSLRLALDGGRRSIREVSLNESTIHPTSGPFSNGEFSFFKTGVGCKYFYYRFCGRS</sequence>
<evidence type="ECO:0000313" key="4">
    <source>
        <dbReference type="Proteomes" id="UP000694559"/>
    </source>
</evidence>
<dbReference type="PANTHER" id="PTHR23412">
    <property type="entry name" value="STEREOCILIN RELATED"/>
    <property type="match status" value="1"/>
</dbReference>
<reference evidence="3" key="2">
    <citation type="submission" date="2025-09" db="UniProtKB">
        <authorList>
            <consortium name="Ensembl"/>
        </authorList>
    </citation>
    <scope>IDENTIFICATION</scope>
</reference>
<evidence type="ECO:0000256" key="2">
    <source>
        <dbReference type="ARBA" id="ARBA00023180"/>
    </source>
</evidence>
<dbReference type="OMA" id="QYFENNF"/>
<dbReference type="AlphaFoldDB" id="A0A8C6Y257"/>
<keyword evidence="4" id="KW-1185">Reference proteome</keyword>
<reference evidence="3" key="1">
    <citation type="submission" date="2025-08" db="UniProtKB">
        <authorList>
            <consortium name="Ensembl"/>
        </authorList>
    </citation>
    <scope>IDENTIFICATION</scope>
</reference>